<dbReference type="Gene3D" id="1.10.10.10">
    <property type="entry name" value="Winged helix-like DNA-binding domain superfamily/Winged helix DNA-binding domain"/>
    <property type="match status" value="1"/>
</dbReference>
<evidence type="ECO:0000256" key="3">
    <source>
        <dbReference type="ARBA" id="ARBA00022737"/>
    </source>
</evidence>
<gene>
    <name evidence="9" type="ORF">VitviT2T_013560</name>
</gene>
<protein>
    <recommendedName>
        <fullName evidence="8">AAA+ ATPase domain-containing protein</fullName>
    </recommendedName>
</protein>
<dbReference type="SMART" id="SM00382">
    <property type="entry name" value="AAA"/>
    <property type="match status" value="2"/>
</dbReference>
<keyword evidence="4" id="KW-0547">Nucleotide-binding</keyword>
<dbReference type="PRINTS" id="PR00364">
    <property type="entry name" value="DISEASERSIST"/>
</dbReference>
<dbReference type="Gene3D" id="3.80.10.10">
    <property type="entry name" value="Ribonuclease Inhibitor"/>
    <property type="match status" value="2"/>
</dbReference>
<dbReference type="InterPro" id="IPR027417">
    <property type="entry name" value="P-loop_NTPase"/>
</dbReference>
<dbReference type="InterPro" id="IPR050905">
    <property type="entry name" value="Plant_NBS-LRR"/>
</dbReference>
<keyword evidence="5" id="KW-0611">Plant defense</keyword>
<dbReference type="Gene3D" id="1.10.8.430">
    <property type="entry name" value="Helical domain of apoptotic protease-activating factors"/>
    <property type="match status" value="2"/>
</dbReference>
<reference evidence="9 10" key="1">
    <citation type="journal article" date="2023" name="Hortic Res">
        <title>The complete reference genome for grapevine (Vitis vinifera L.) genetics and breeding.</title>
        <authorList>
            <person name="Shi X."/>
            <person name="Cao S."/>
            <person name="Wang X."/>
            <person name="Huang S."/>
            <person name="Wang Y."/>
            <person name="Liu Z."/>
            <person name="Liu W."/>
            <person name="Leng X."/>
            <person name="Peng Y."/>
            <person name="Wang N."/>
            <person name="Wang Y."/>
            <person name="Ma Z."/>
            <person name="Xu X."/>
            <person name="Zhang F."/>
            <person name="Xue H."/>
            <person name="Zhong H."/>
            <person name="Wang Y."/>
            <person name="Zhang K."/>
            <person name="Velt A."/>
            <person name="Avia K."/>
            <person name="Holtgrawe D."/>
            <person name="Grimplet J."/>
            <person name="Matus J.T."/>
            <person name="Ware D."/>
            <person name="Wu X."/>
            <person name="Wang H."/>
            <person name="Liu C."/>
            <person name="Fang Y."/>
            <person name="Rustenholz C."/>
            <person name="Cheng Z."/>
            <person name="Xiao H."/>
            <person name="Zhou Y."/>
        </authorList>
    </citation>
    <scope>NUCLEOTIDE SEQUENCE [LARGE SCALE GENOMIC DNA]</scope>
    <source>
        <strain evidence="10">cv. Pinot noir / PN40024</strain>
        <tissue evidence="9">Leaf</tissue>
    </source>
</reference>
<dbReference type="Pfam" id="PF00931">
    <property type="entry name" value="NB-ARC"/>
    <property type="match status" value="2"/>
</dbReference>
<evidence type="ECO:0000256" key="2">
    <source>
        <dbReference type="ARBA" id="ARBA00022614"/>
    </source>
</evidence>
<dbReference type="PANTHER" id="PTHR33463">
    <property type="entry name" value="NB-ARC DOMAIN-CONTAINING PROTEIN-RELATED"/>
    <property type="match status" value="1"/>
</dbReference>
<accession>A0ABY9CH35</accession>
<dbReference type="InterPro" id="IPR057135">
    <property type="entry name" value="At4g27190-like_LRR"/>
</dbReference>
<proteinExistence type="inferred from homology"/>
<dbReference type="EMBL" id="CP126656">
    <property type="protein sequence ID" value="WJZ94728.1"/>
    <property type="molecule type" value="Genomic_DNA"/>
</dbReference>
<evidence type="ECO:0000313" key="9">
    <source>
        <dbReference type="EMBL" id="WJZ94728.1"/>
    </source>
</evidence>
<keyword evidence="3" id="KW-0677">Repeat</keyword>
<dbReference type="Pfam" id="PF23598">
    <property type="entry name" value="LRR_14"/>
    <property type="match status" value="1"/>
</dbReference>
<keyword evidence="10" id="KW-1185">Reference proteome</keyword>
<evidence type="ECO:0000313" key="10">
    <source>
        <dbReference type="Proteomes" id="UP001227230"/>
    </source>
</evidence>
<dbReference type="Pfam" id="PF23247">
    <property type="entry name" value="LRR_RPS2"/>
    <property type="match status" value="1"/>
</dbReference>
<sequence>MDCVSPIFTVATFLWNCTAPRASLIRDLLTNLESLGNEMELLNFRSEDVKTRVELEKQQQLIPRREVEGWLQEVGDVQNEVNAILEEGGLVPEKKCLGNCNNIQSSYNLGKRVTRTLSHVRELTRRGDFEVVAYRLPRAVVDELPLGPTVGLDSLCERVCSCLDEDEVGILGLYGMRGVGKTTLMKKINNHFLKTRHEFDTVIWVAVFNEASVTAVQEVIGNKLQIVDSVWQNKSQTEKAIEIFNIMKTKRFLLLFDDVCRRLDLSQIGVPVPDVRNRSKVIITTRSMILCNDMAAQRRFKIEPLAWKEALDLFMEMVGKDTVGSHAEIENLAGSVVERCGGLPLALVTAGRALADKSTPWEWEQEIQKLTNFLKEISGMNDKLFHIRMIPGTRLYEMPPERTVGLDTLHETVCRRLTDNKVGIVGLYGTGGVGKTTLMKKINNELVKTKYRFHIVIWVAVSKQASVAAAQEVIRNRLQIPDSMWQNRTQNEKAIEIFNIMKTERFLLLLDDVWKVLDLSQIGVPLPDDRNRSKVIITTRLWRICIEMGAQLKFEVQCLAWKEALTLFQKNVGENTLNSHPDIARLSEKVAGLCKGLPLALVTVGRAMADKNSPQEWDQAIQELEKFPAEISGMEDGLFHILKLSYDSLRDEITRSCFIYCSVFPKEYEIRSDELIEHWIGEGFFDGKDIYEARRRGHKIIEDLKNACLLEEGDGFKESIKMHDVIRDMALWIGQECGKKMNKILVCESLGLVESERVTNWKEAERISLWGWNIEKLPKTPHCSNLQTLFVREYIQLKTFPTGFFQFMPLIRVLDLSATHCLIKLPDGVDRLMNLEYINLSMTHIGELPVGMTKLTKLRCLLLDGMPALIIPPHLISTLSSLQLFSMYDGNALSSFRTTLLEELESIDTMDELSLSFRSVVALNKLLTSYKLQRCIRRLSLHDCRDLLLLEISSIFLNYLETVVIFNCLQLEEMKINVEKEGSQGFEQSYDIPKPELIVRNNHHFRRLRDVKIWSCPKLLNLTWLIYAACLESLNVQFCESMKEVISNECLTSSTQHASVFTRLTSLVLGGIECVASTQHVSIFTRLTSLVLGGMPMLESICQGALLFPSLEVISVINCPRLRRLPFDSNSAIKSLKKIEGDLTWWESLEWKDESMVAIFTNYFSPQYLADPIHPSEEPTHRKVSLAQNRESGGKEETGGRRLKLKSSHLNTASQAHKLKLMREQVRLHGKEKKGGKRVSLDVRDLSTARGGQTEEAKIGTLTQTDSQIHNRYCSHALL</sequence>
<dbReference type="Gene3D" id="3.40.50.300">
    <property type="entry name" value="P-loop containing nucleotide triphosphate hydrolases"/>
    <property type="match status" value="2"/>
</dbReference>
<name>A0ABY9CH35_VITVI</name>
<feature type="domain" description="AAA+ ATPase" evidence="8">
    <location>
        <begin position="421"/>
        <end position="559"/>
    </location>
</feature>
<dbReference type="InterPro" id="IPR003593">
    <property type="entry name" value="AAA+_ATPase"/>
</dbReference>
<dbReference type="PANTHER" id="PTHR33463:SF204">
    <property type="entry name" value="NB-ARC DOMAIN-CONTAINING PROTEIN"/>
    <property type="match status" value="1"/>
</dbReference>
<dbReference type="SUPFAM" id="SSF52540">
    <property type="entry name" value="P-loop containing nucleoside triphosphate hydrolases"/>
    <property type="match status" value="2"/>
</dbReference>
<evidence type="ECO:0000256" key="1">
    <source>
        <dbReference type="ARBA" id="ARBA00008894"/>
    </source>
</evidence>
<organism evidence="9 10">
    <name type="scientific">Vitis vinifera</name>
    <name type="common">Grape</name>
    <dbReference type="NCBI Taxonomy" id="29760"/>
    <lineage>
        <taxon>Eukaryota</taxon>
        <taxon>Viridiplantae</taxon>
        <taxon>Streptophyta</taxon>
        <taxon>Embryophyta</taxon>
        <taxon>Tracheophyta</taxon>
        <taxon>Spermatophyta</taxon>
        <taxon>Magnoliopsida</taxon>
        <taxon>eudicotyledons</taxon>
        <taxon>Gunneridae</taxon>
        <taxon>Pentapetalae</taxon>
        <taxon>rosids</taxon>
        <taxon>Vitales</taxon>
        <taxon>Vitaceae</taxon>
        <taxon>Viteae</taxon>
        <taxon>Vitis</taxon>
    </lineage>
</organism>
<dbReference type="Proteomes" id="UP001227230">
    <property type="component" value="Chromosome 9"/>
</dbReference>
<evidence type="ECO:0000256" key="7">
    <source>
        <dbReference type="SAM" id="MobiDB-lite"/>
    </source>
</evidence>
<evidence type="ECO:0000256" key="5">
    <source>
        <dbReference type="ARBA" id="ARBA00022821"/>
    </source>
</evidence>
<dbReference type="SUPFAM" id="SSF52058">
    <property type="entry name" value="L domain-like"/>
    <property type="match status" value="1"/>
</dbReference>
<evidence type="ECO:0000256" key="4">
    <source>
        <dbReference type="ARBA" id="ARBA00022741"/>
    </source>
</evidence>
<evidence type="ECO:0000256" key="6">
    <source>
        <dbReference type="ARBA" id="ARBA00022840"/>
    </source>
</evidence>
<dbReference type="InterPro" id="IPR042197">
    <property type="entry name" value="Apaf_helical"/>
</dbReference>
<feature type="region of interest" description="Disordered" evidence="7">
    <location>
        <begin position="1174"/>
        <end position="1201"/>
    </location>
</feature>
<dbReference type="InterPro" id="IPR055414">
    <property type="entry name" value="LRR_R13L4/SHOC2-like"/>
</dbReference>
<feature type="domain" description="AAA+ ATPase" evidence="8">
    <location>
        <begin position="167"/>
        <end position="306"/>
    </location>
</feature>
<dbReference type="InterPro" id="IPR058922">
    <property type="entry name" value="WHD_DRP"/>
</dbReference>
<dbReference type="InterPro" id="IPR036388">
    <property type="entry name" value="WH-like_DNA-bd_sf"/>
</dbReference>
<dbReference type="InterPro" id="IPR002182">
    <property type="entry name" value="NB-ARC"/>
</dbReference>
<evidence type="ECO:0000259" key="8">
    <source>
        <dbReference type="SMART" id="SM00382"/>
    </source>
</evidence>
<comment type="similarity">
    <text evidence="1">Belongs to the disease resistance NB-LRR family.</text>
</comment>
<dbReference type="Pfam" id="PF23559">
    <property type="entry name" value="WHD_DRP"/>
    <property type="match status" value="1"/>
</dbReference>
<dbReference type="InterPro" id="IPR032675">
    <property type="entry name" value="LRR_dom_sf"/>
</dbReference>
<keyword evidence="6" id="KW-0067">ATP-binding</keyword>
<keyword evidence="2" id="KW-0433">Leucine-rich repeat</keyword>